<evidence type="ECO:0000313" key="2">
    <source>
        <dbReference type="Proteomes" id="UP000694564"/>
    </source>
</evidence>
<dbReference type="Proteomes" id="UP000694564">
    <property type="component" value="Chromosome 14"/>
</dbReference>
<keyword evidence="2" id="KW-1185">Reference proteome</keyword>
<protein>
    <submittedName>
        <fullName evidence="1">Uncharacterized protein</fullName>
    </submittedName>
</protein>
<dbReference type="Ensembl" id="ENSSVLT00005024843.1">
    <property type="protein sequence ID" value="ENSSVLP00005022326.1"/>
    <property type="gene ID" value="ENSSVLG00005017814.1"/>
</dbReference>
<dbReference type="AlphaFoldDB" id="A0A8D2DBH9"/>
<name>A0A8D2DBH9_SCIVU</name>
<reference evidence="1" key="1">
    <citation type="submission" date="2025-08" db="UniProtKB">
        <authorList>
            <consortium name="Ensembl"/>
        </authorList>
    </citation>
    <scope>IDENTIFICATION</scope>
</reference>
<organism evidence="1 2">
    <name type="scientific">Sciurus vulgaris</name>
    <name type="common">Eurasian red squirrel</name>
    <dbReference type="NCBI Taxonomy" id="55149"/>
    <lineage>
        <taxon>Eukaryota</taxon>
        <taxon>Metazoa</taxon>
        <taxon>Chordata</taxon>
        <taxon>Craniata</taxon>
        <taxon>Vertebrata</taxon>
        <taxon>Euteleostomi</taxon>
        <taxon>Mammalia</taxon>
        <taxon>Eutheria</taxon>
        <taxon>Euarchontoglires</taxon>
        <taxon>Glires</taxon>
        <taxon>Rodentia</taxon>
        <taxon>Sciuromorpha</taxon>
        <taxon>Sciuridae</taxon>
        <taxon>Sciurinae</taxon>
        <taxon>Sciurini</taxon>
        <taxon>Sciurus</taxon>
    </lineage>
</organism>
<proteinExistence type="predicted"/>
<evidence type="ECO:0000313" key="1">
    <source>
        <dbReference type="Ensembl" id="ENSSVLP00005022326.1"/>
    </source>
</evidence>
<sequence>MNVLPRHLSSARRIAPKSHFYLVTSLEIFYNLLCYLFNQTCSQVQWCPPVIQATWEAEAGGLLEPRSLKPAWATWRDLITTPTKTKTYAHKDKVKK</sequence>
<dbReference type="GeneTree" id="ENSGT01010000228252"/>
<reference evidence="1" key="2">
    <citation type="submission" date="2025-09" db="UniProtKB">
        <authorList>
            <consortium name="Ensembl"/>
        </authorList>
    </citation>
    <scope>IDENTIFICATION</scope>
</reference>
<accession>A0A8D2DBH9</accession>